<dbReference type="PROSITE" id="PS51910">
    <property type="entry name" value="GH18_2"/>
    <property type="match status" value="2"/>
</dbReference>
<keyword evidence="6" id="KW-1185">Reference proteome</keyword>
<feature type="chain" id="PRO_5043988422" evidence="3">
    <location>
        <begin position="22"/>
        <end position="818"/>
    </location>
</feature>
<dbReference type="GO" id="GO:0008061">
    <property type="term" value="F:chitin binding"/>
    <property type="evidence" value="ECO:0007669"/>
    <property type="project" value="InterPro"/>
</dbReference>
<dbReference type="InterPro" id="IPR029070">
    <property type="entry name" value="Chitinase_insertion_sf"/>
</dbReference>
<dbReference type="SMART" id="SM00636">
    <property type="entry name" value="Glyco_18"/>
    <property type="match status" value="2"/>
</dbReference>
<sequence length="818" mass="94791">MALPVLFLCSLLLMLATSGQGMPDTISMDLPTLAKCSCSNPKWCEPITGKDRKEQYAFSVKNDEKYWNLYDWSKLTTVVTAGYFNMSLVCLAHSHSARVIYMAQVDKKTFMDADLRKQWIEEQLSTVKENFLDGLNFDYEDAISKDDASTRDAYSALVRETRERFLQEFPDSLIAVDVGWRPNVDERYYDYAALAQNSDFLVVMAYDEQSQIYGECLAGPNCPYPPTARGVQEYLDGFDGQITPDKLVLAVPWFGISYECLQFSKEKCYIKKIPFRGAPCSDSPGQPQDYKDIHKLRLQMPDKFRWNGTSFTPYIMYMNQTTNVTYQIQYDNPQSLKMKYNYATSQNLRGIGIFHIDMLDYSDTSEGIEMRKQMFGLLPPTKSQNFFSLADRELEQTNQVLGQRPACPCSDPKLCEPIKDTSRKEVVAFSTHNDKTHWQLFDWSKLTTVIMFNYVNTDLMCMAHSHGVRVVTVGNVNKKTIFSPKLRTQWVHQNLQTVYNNYLDGINFDVEDPCSPAQKYFRRTYTALVRETSQAFRKIMPHTQISVDVILEATSHYRYYDYRGLARYSDFLFIMAYDEDVNKVGPNSGYRAARWAIKSYLRDKIPAHKIVLGLPWYGDLYECSHIVGEKCEPARESDGLPISQVCYSGILDTLKLMPDHYRWNSSSQTPYFSYKSDKLYQMQYDNPKSLNLKYQLAAQMGVRGVGFWHIDCLDYSASPEAQKMRESMFGPLPSHNTWTESKDVLKFVRSMLLIETRKRALQCYIEPVLMYGCEAWTISKQIQNKLEATEMWFLRRMLRIPWTAKKTNERVLNEANKR</sequence>
<organism evidence="5 6">
    <name type="scientific">Plakobranchus ocellatus</name>
    <dbReference type="NCBI Taxonomy" id="259542"/>
    <lineage>
        <taxon>Eukaryota</taxon>
        <taxon>Metazoa</taxon>
        <taxon>Spiralia</taxon>
        <taxon>Lophotrochozoa</taxon>
        <taxon>Mollusca</taxon>
        <taxon>Gastropoda</taxon>
        <taxon>Heterobranchia</taxon>
        <taxon>Euthyneura</taxon>
        <taxon>Panpulmonata</taxon>
        <taxon>Sacoglossa</taxon>
        <taxon>Placobranchoidea</taxon>
        <taxon>Plakobranchidae</taxon>
        <taxon>Plakobranchus</taxon>
    </lineage>
</organism>
<dbReference type="EMBL" id="BLXT01003782">
    <property type="protein sequence ID" value="GFO06697.1"/>
    <property type="molecule type" value="Genomic_DNA"/>
</dbReference>
<dbReference type="InterPro" id="IPR001223">
    <property type="entry name" value="Glyco_hydro18_cat"/>
</dbReference>
<dbReference type="PANTHER" id="PTHR46290">
    <property type="entry name" value="DI-N-ACETYLCHITOBIASE"/>
    <property type="match status" value="1"/>
</dbReference>
<evidence type="ECO:0000259" key="4">
    <source>
        <dbReference type="PROSITE" id="PS51910"/>
    </source>
</evidence>
<name>A0AAV4AHF4_9GAST</name>
<protein>
    <submittedName>
        <fullName evidence="5">Di-n-acetylchitobiase</fullName>
    </submittedName>
</protein>
<dbReference type="InterPro" id="IPR011583">
    <property type="entry name" value="Chitinase_II/V-like_cat"/>
</dbReference>
<evidence type="ECO:0000256" key="3">
    <source>
        <dbReference type="SAM" id="SignalP"/>
    </source>
</evidence>
<dbReference type="InterPro" id="IPR051887">
    <property type="entry name" value="GH18_Domain-Containing"/>
</dbReference>
<evidence type="ECO:0000256" key="2">
    <source>
        <dbReference type="ARBA" id="ARBA00023295"/>
    </source>
</evidence>
<dbReference type="Pfam" id="PF00704">
    <property type="entry name" value="Glyco_hydro_18"/>
    <property type="match status" value="2"/>
</dbReference>
<evidence type="ECO:0000256" key="1">
    <source>
        <dbReference type="ARBA" id="ARBA00022801"/>
    </source>
</evidence>
<proteinExistence type="predicted"/>
<comment type="caution">
    <text evidence="5">The sequence shown here is derived from an EMBL/GenBank/DDBJ whole genome shotgun (WGS) entry which is preliminary data.</text>
</comment>
<dbReference type="AlphaFoldDB" id="A0AAV4AHF4"/>
<feature type="domain" description="GH18" evidence="4">
    <location>
        <begin position="390"/>
        <end position="731"/>
    </location>
</feature>
<evidence type="ECO:0000313" key="5">
    <source>
        <dbReference type="EMBL" id="GFO06697.1"/>
    </source>
</evidence>
<keyword evidence="1" id="KW-0378">Hydrolase</keyword>
<keyword evidence="2" id="KW-0326">Glycosidase</keyword>
<keyword evidence="3" id="KW-0732">Signal</keyword>
<dbReference type="Gene3D" id="3.20.20.80">
    <property type="entry name" value="Glycosidases"/>
    <property type="match status" value="2"/>
</dbReference>
<dbReference type="GO" id="GO:0009313">
    <property type="term" value="P:oligosaccharide catabolic process"/>
    <property type="evidence" value="ECO:0007669"/>
    <property type="project" value="TreeGrafter"/>
</dbReference>
<dbReference type="Gene3D" id="3.10.50.10">
    <property type="match status" value="2"/>
</dbReference>
<feature type="domain" description="GH18" evidence="4">
    <location>
        <begin position="10"/>
        <end position="381"/>
    </location>
</feature>
<dbReference type="Proteomes" id="UP000735302">
    <property type="component" value="Unassembled WGS sequence"/>
</dbReference>
<evidence type="ECO:0000313" key="6">
    <source>
        <dbReference type="Proteomes" id="UP000735302"/>
    </source>
</evidence>
<dbReference type="GO" id="GO:0005615">
    <property type="term" value="C:extracellular space"/>
    <property type="evidence" value="ECO:0007669"/>
    <property type="project" value="TreeGrafter"/>
</dbReference>
<reference evidence="5 6" key="1">
    <citation type="journal article" date="2021" name="Elife">
        <title>Chloroplast acquisition without the gene transfer in kleptoplastic sea slugs, Plakobranchus ocellatus.</title>
        <authorList>
            <person name="Maeda T."/>
            <person name="Takahashi S."/>
            <person name="Yoshida T."/>
            <person name="Shimamura S."/>
            <person name="Takaki Y."/>
            <person name="Nagai Y."/>
            <person name="Toyoda A."/>
            <person name="Suzuki Y."/>
            <person name="Arimoto A."/>
            <person name="Ishii H."/>
            <person name="Satoh N."/>
            <person name="Nishiyama T."/>
            <person name="Hasebe M."/>
            <person name="Maruyama T."/>
            <person name="Minagawa J."/>
            <person name="Obokata J."/>
            <person name="Shigenobu S."/>
        </authorList>
    </citation>
    <scope>NUCLEOTIDE SEQUENCE [LARGE SCALE GENOMIC DNA]</scope>
</reference>
<dbReference type="GO" id="GO:0016798">
    <property type="term" value="F:hydrolase activity, acting on glycosyl bonds"/>
    <property type="evidence" value="ECO:0007669"/>
    <property type="project" value="UniProtKB-KW"/>
</dbReference>
<dbReference type="PANTHER" id="PTHR46290:SF1">
    <property type="entry name" value="DI-N-ACETYLCHITOBIASE"/>
    <property type="match status" value="1"/>
</dbReference>
<accession>A0AAV4AHF4</accession>
<feature type="signal peptide" evidence="3">
    <location>
        <begin position="1"/>
        <end position="21"/>
    </location>
</feature>
<dbReference type="SUPFAM" id="SSF51445">
    <property type="entry name" value="(Trans)glycosidases"/>
    <property type="match status" value="2"/>
</dbReference>
<gene>
    <name evidence="5" type="ORF">PoB_003320200</name>
</gene>
<dbReference type="InterPro" id="IPR017853">
    <property type="entry name" value="GH"/>
</dbReference>